<evidence type="ECO:0000256" key="3">
    <source>
        <dbReference type="ARBA" id="ARBA00023274"/>
    </source>
</evidence>
<dbReference type="GO" id="GO:0005840">
    <property type="term" value="C:ribosome"/>
    <property type="evidence" value="ECO:0007669"/>
    <property type="project" value="UniProtKB-KW"/>
</dbReference>
<dbReference type="EMBL" id="CP039352">
    <property type="protein sequence ID" value="QCE04698.1"/>
    <property type="molecule type" value="Genomic_DNA"/>
</dbReference>
<sequence length="125" mass="13831">MHYGNAQWKRSNPLIYNEHLLLSGRGGASKAPTKQLPLDGYVRGWVISCSSTSTCGFKGIRRETPFAAQTITGNVIRIISDQGMQQAEIMINGPDLGRDVALRVIRRISILLIRDVTPMPHNGCR</sequence>
<keyword evidence="3" id="KW-0687">Ribonucleoprotein</keyword>
<evidence type="ECO:0000313" key="5">
    <source>
        <dbReference type="Proteomes" id="UP000501690"/>
    </source>
</evidence>
<dbReference type="GO" id="GO:0003735">
    <property type="term" value="F:structural constituent of ribosome"/>
    <property type="evidence" value="ECO:0007669"/>
    <property type="project" value="InterPro"/>
</dbReference>
<reference evidence="4 5" key="1">
    <citation type="submission" date="2019-04" db="EMBL/GenBank/DDBJ databases">
        <title>An improved genome assembly and genetic linkage map for asparagus bean, Vigna unguiculata ssp. sesquipedialis.</title>
        <authorList>
            <person name="Xia Q."/>
            <person name="Zhang R."/>
            <person name="Dong Y."/>
        </authorList>
    </citation>
    <scope>NUCLEOTIDE SEQUENCE [LARGE SCALE GENOMIC DNA]</scope>
    <source>
        <tissue evidence="4">Leaf</tissue>
    </source>
</reference>
<proteinExistence type="inferred from homology"/>
<gene>
    <name evidence="4" type="ORF">DEO72_LG8g2736</name>
</gene>
<keyword evidence="5" id="KW-1185">Reference proteome</keyword>
<organism evidence="4 5">
    <name type="scientific">Vigna unguiculata</name>
    <name type="common">Cowpea</name>
    <dbReference type="NCBI Taxonomy" id="3917"/>
    <lineage>
        <taxon>Eukaryota</taxon>
        <taxon>Viridiplantae</taxon>
        <taxon>Streptophyta</taxon>
        <taxon>Embryophyta</taxon>
        <taxon>Tracheophyta</taxon>
        <taxon>Spermatophyta</taxon>
        <taxon>Magnoliopsida</taxon>
        <taxon>eudicotyledons</taxon>
        <taxon>Gunneridae</taxon>
        <taxon>Pentapetalae</taxon>
        <taxon>rosids</taxon>
        <taxon>fabids</taxon>
        <taxon>Fabales</taxon>
        <taxon>Fabaceae</taxon>
        <taxon>Papilionoideae</taxon>
        <taxon>50 kb inversion clade</taxon>
        <taxon>NPAAA clade</taxon>
        <taxon>indigoferoid/millettioid clade</taxon>
        <taxon>Phaseoleae</taxon>
        <taxon>Vigna</taxon>
    </lineage>
</organism>
<accession>A0A4D6MU83</accession>
<name>A0A4D6MU83_VIGUN</name>
<dbReference type="Pfam" id="PF00411">
    <property type="entry name" value="Ribosomal_S11"/>
    <property type="match status" value="1"/>
</dbReference>
<dbReference type="InterPro" id="IPR001971">
    <property type="entry name" value="Ribosomal_uS11"/>
</dbReference>
<evidence type="ECO:0000256" key="2">
    <source>
        <dbReference type="ARBA" id="ARBA00022980"/>
    </source>
</evidence>
<keyword evidence="2 4" id="KW-0689">Ribosomal protein</keyword>
<dbReference type="SUPFAM" id="SSF53137">
    <property type="entry name" value="Translational machinery components"/>
    <property type="match status" value="1"/>
</dbReference>
<evidence type="ECO:0000256" key="1">
    <source>
        <dbReference type="ARBA" id="ARBA00006194"/>
    </source>
</evidence>
<comment type="similarity">
    <text evidence="1">Belongs to the universal ribosomal protein uS11 family.</text>
</comment>
<dbReference type="PANTHER" id="PTHR11759">
    <property type="entry name" value="40S RIBOSOMAL PROTEIN S14/30S RIBOSOMAL PROTEIN S11"/>
    <property type="match status" value="1"/>
</dbReference>
<dbReference type="Gene3D" id="3.30.420.80">
    <property type="entry name" value="Ribosomal protein S11"/>
    <property type="match status" value="1"/>
</dbReference>
<dbReference type="InterPro" id="IPR036967">
    <property type="entry name" value="Ribosomal_uS11_sf"/>
</dbReference>
<dbReference type="GO" id="GO:1990904">
    <property type="term" value="C:ribonucleoprotein complex"/>
    <property type="evidence" value="ECO:0007669"/>
    <property type="project" value="UniProtKB-KW"/>
</dbReference>
<dbReference type="Proteomes" id="UP000501690">
    <property type="component" value="Linkage Group LG8"/>
</dbReference>
<evidence type="ECO:0000313" key="4">
    <source>
        <dbReference type="EMBL" id="QCE04698.1"/>
    </source>
</evidence>
<protein>
    <submittedName>
        <fullName evidence="4">Small subunit ribosomal protein S11</fullName>
    </submittedName>
</protein>
<dbReference type="GO" id="GO:0006412">
    <property type="term" value="P:translation"/>
    <property type="evidence" value="ECO:0007669"/>
    <property type="project" value="InterPro"/>
</dbReference>
<dbReference type="HAMAP" id="MF_01310">
    <property type="entry name" value="Ribosomal_uS11"/>
    <property type="match status" value="1"/>
</dbReference>
<dbReference type="AlphaFoldDB" id="A0A4D6MU83"/>